<dbReference type="PROSITE" id="PS51257">
    <property type="entry name" value="PROKAR_LIPOPROTEIN"/>
    <property type="match status" value="1"/>
</dbReference>
<organism evidence="1 2">
    <name type="scientific">Methylopila capsulata</name>
    <dbReference type="NCBI Taxonomy" id="61654"/>
    <lineage>
        <taxon>Bacteria</taxon>
        <taxon>Pseudomonadati</taxon>
        <taxon>Pseudomonadota</taxon>
        <taxon>Alphaproteobacteria</taxon>
        <taxon>Hyphomicrobiales</taxon>
        <taxon>Methylopilaceae</taxon>
        <taxon>Methylopila</taxon>
    </lineage>
</organism>
<dbReference type="Proteomes" id="UP000758856">
    <property type="component" value="Unassembled WGS sequence"/>
</dbReference>
<sequence>MTSMTTRNPVRRVFTCWPSRIGAIALLALGVSCGADVFAGSTSTALAQATVAVVE</sequence>
<proteinExistence type="predicted"/>
<comment type="caution">
    <text evidence="1">The sequence shown here is derived from an EMBL/GenBank/DDBJ whole genome shotgun (WGS) entry which is preliminary data.</text>
</comment>
<gene>
    <name evidence="1" type="ORF">JOD31_002222</name>
</gene>
<name>A0ABS2T731_9HYPH</name>
<reference evidence="1 2" key="1">
    <citation type="submission" date="2021-01" db="EMBL/GenBank/DDBJ databases">
        <title>Genomic Encyclopedia of Type Strains, Phase IV (KMG-IV): sequencing the most valuable type-strain genomes for metagenomic binning, comparative biology and taxonomic classification.</title>
        <authorList>
            <person name="Goeker M."/>
        </authorList>
    </citation>
    <scope>NUCLEOTIDE SEQUENCE [LARGE SCALE GENOMIC DNA]</scope>
    <source>
        <strain evidence="1 2">DSM 6130</strain>
    </source>
</reference>
<protein>
    <submittedName>
        <fullName evidence="1">Uncharacterized protein</fullName>
    </submittedName>
</protein>
<dbReference type="EMBL" id="JAFBCY010000002">
    <property type="protein sequence ID" value="MBM7851997.1"/>
    <property type="molecule type" value="Genomic_DNA"/>
</dbReference>
<dbReference type="RefSeq" id="WP_204950364.1">
    <property type="nucleotide sequence ID" value="NZ_BSFF01000001.1"/>
</dbReference>
<evidence type="ECO:0000313" key="1">
    <source>
        <dbReference type="EMBL" id="MBM7851997.1"/>
    </source>
</evidence>
<keyword evidence="2" id="KW-1185">Reference proteome</keyword>
<evidence type="ECO:0000313" key="2">
    <source>
        <dbReference type="Proteomes" id="UP000758856"/>
    </source>
</evidence>
<accession>A0ABS2T731</accession>